<dbReference type="VEuPathDB" id="VectorBase:LDEU005590"/>
<dbReference type="Gene3D" id="2.170.300.10">
    <property type="entry name" value="Tie2 ligand-binding domain superfamily"/>
    <property type="match status" value="1"/>
</dbReference>
<dbReference type="PANTHER" id="PTHR10574">
    <property type="entry name" value="NETRIN/LAMININ-RELATED"/>
    <property type="match status" value="1"/>
</dbReference>
<comment type="caution">
    <text evidence="10">Lacks conserved residue(s) required for the propagation of feature annotation.</text>
</comment>
<reference evidence="15 16" key="1">
    <citation type="journal article" date="2018" name="Gigascience">
        <title>Genomes of trombidid mites reveal novel predicted allergens and laterally-transferred genes associated with secondary metabolism.</title>
        <authorList>
            <person name="Dong X."/>
            <person name="Chaisiri K."/>
            <person name="Xia D."/>
            <person name="Armstrong S.D."/>
            <person name="Fang Y."/>
            <person name="Donnelly M.J."/>
            <person name="Kadowaki T."/>
            <person name="McGarry J.W."/>
            <person name="Darby A.C."/>
            <person name="Makepeace B.L."/>
        </authorList>
    </citation>
    <scope>NUCLEOTIDE SEQUENCE [LARGE SCALE GENOMIC DNA]</scope>
    <source>
        <strain evidence="15">UoL-UT</strain>
    </source>
</reference>
<dbReference type="FunFam" id="2.10.25.10:FF:000106">
    <property type="entry name" value="Heparan sulfate proteoglycan 2"/>
    <property type="match status" value="1"/>
</dbReference>
<dbReference type="InterPro" id="IPR050440">
    <property type="entry name" value="Laminin/Netrin_ECM"/>
</dbReference>
<feature type="disulfide bond" evidence="10">
    <location>
        <begin position="144"/>
        <end position="153"/>
    </location>
</feature>
<dbReference type="SMART" id="SM00180">
    <property type="entry name" value="EGF_Lam"/>
    <property type="match status" value="8"/>
</dbReference>
<keyword evidence="3" id="KW-0272">Extracellular matrix</keyword>
<dbReference type="CDD" id="cd00110">
    <property type="entry name" value="LamG"/>
    <property type="match status" value="3"/>
</dbReference>
<feature type="disulfide bond" evidence="10">
    <location>
        <begin position="658"/>
        <end position="667"/>
    </location>
</feature>
<evidence type="ECO:0000259" key="14">
    <source>
        <dbReference type="PROSITE" id="PS51115"/>
    </source>
</evidence>
<dbReference type="PROSITE" id="PS50027">
    <property type="entry name" value="EGF_LAM_2"/>
    <property type="match status" value="6"/>
</dbReference>
<sequence length="1799" mass="202377">CNCFGHSDKCYYDKSVDERKTSLNIHGVYDGGNVCTNCKHHTTGINCEQCDVGYYRPQGVNRDDPNACRKCDCRGLGMSDKCVKDDSFLAEGLKPGDCICKEGFAGENCDRCAPGYKNYPRCEPCYCNYAGSTNADACDGPCVCKTNTYGSRCDRCKEEHYYIYANNPKGCLQCWCAGLTSVCKSSDWGVEVIQSMQNWKVSDLHGRRIANPEAKKDPDRFMIADDVMSGVDVYYWQAPDKYLGNKLNSYGGDLRFTLGYTVLRGDTSGFFTEEADVVLVGGPRNEMIGFNWKRHSKDEQGKTTVTLPFTEHGWYKIGKDKAKLGEVSRDEFALITQDLRRMLIRARFHTDQIEGGLYLVNMEKGVKGSLSDKKMKGMEDCKCPEGYTGPSCLDCEIGWRRVNNTLIGGICVKCDCNNHSESCDPFTGKCSTCLHNTEGDDCGRCKKGFYGNARIGKPDDCKPCRCPLDIPSNNFASHCVATGEGYNDYMCIDCPPGYKGEKCGGCQIGWWGNPMIPGGKCLECDCGPYNNTYVSAICEPTTGRCICKGNTMGPKCIYCLKDHWGDPLKQDCKPCNCNPEGSVTTQCDRRTGQCQCKPPWTGINCYDCSIKHSICRDGICEDGYYGDPMKGEECKACDCDTFGSLSPICDKGTGQCPCKAGTSGRDCRDCPYRHVYTERGCVDCTDGCVNVLLDDLVYLDTILIEIDVGNITELPYTRLWRLKQRTIEITTHLQRYKDLIGRGENVLYNLTYSFDLETLADILYLKARDLETKAPVATTRAIRVGDEAEELRDIIHDLYDVIMKIIEELRRYGMDDGITAFQIDRLLQEAERILLELQRRSFRVTHDEAERELRKARALLERIRQLMRIPGTSPEMLDRLERLKRLTHEITIIVQERVQRPTEQTFAIVEDAKRHYHILVMLVHNSTMYAEAANLSLIEARRLIDLARTEVIDAAVKFGLLPMIKKDLDNLTEVVERHRSILARLNPEYAEKYVHPCQRHVQEMLRTLEQLKGLFFPTKEVSSYYLQAAQAYQRIIDALLAAEEAAKRAYAAAERAYKEAYPRTEDALTKQALRAKLRSYELLEEAKRLRDIKVPELERFLLEKKILLDTIADDLASGERNLELINRALDMLPKGLTKTLKETDIFLRNILESLGDVHQTIDGIEYRIRTELLMKLERLKVGSTSGLENITRMIEKARSDIRDASRIAFNAEEISERVNRRQAQLELNLKELRDKIMLARQKASGIRVSLAADKEGVCIRSFRPEIEPSSTTDIVITYATKDEAKDAMLLFMSSAVNDDFMAIEMIDRKIRFLWNAGGGTQVIEHNLLVETNDQQLSKDTQWYRIEVNKIANVATLNVLRTPDALKVDSNAVTGSSPPGFSMMDFDSKAHFYIGGLPSDFKTPRELRSRSFSGCLSEVILSGKRVPLWNFKTNKGCAGCKQGVSESKDMTVFQFTGESSYAILHQIRRYDKRKYLVGFQFKTFDENALLFMTSSATSGDFVAITLKGGHVVYQFSFGGTATLQLVTKQKYNNGEWVRIAAERDRLEGVLSVEEELLQQEVTAAGLTTLDLSDSKLYFGGVTPNFTTSKWPTISFNHFLGCIKDVQIDTTPLDLLNTDSFGVDHGCQDKAAKVVTFMGNGYLELNGHSLREEADFSFTFKTSQNNALLLLSTYQSQTKGRQRDMHYYSVAVVEGLLEARFNGGAGETTIFSEIRVNDGNYHTVTISKRNRRISLTLDDKDMGASRLAKATKNIEAPEDGGLYIGGIPQGMTTRGMASTKNALTGVIRDFVFNGKQVKLNE</sequence>
<dbReference type="SUPFAM" id="SSF57196">
    <property type="entry name" value="EGF/Laminin"/>
    <property type="match status" value="5"/>
</dbReference>
<keyword evidence="8" id="KW-0325">Glycoprotein</keyword>
<keyword evidence="7 10" id="KW-1015">Disulfide bond</keyword>
<keyword evidence="11" id="KW-0175">Coiled coil</keyword>
<dbReference type="GO" id="GO:0030334">
    <property type="term" value="P:regulation of cell migration"/>
    <property type="evidence" value="ECO:0007669"/>
    <property type="project" value="InterPro"/>
</dbReference>
<dbReference type="GO" id="GO:0030155">
    <property type="term" value="P:regulation of cell adhesion"/>
    <property type="evidence" value="ECO:0007669"/>
    <property type="project" value="InterPro"/>
</dbReference>
<dbReference type="InterPro" id="IPR013320">
    <property type="entry name" value="ConA-like_dom_sf"/>
</dbReference>
<feature type="disulfide bond" evidence="10">
    <location>
        <begin position="620"/>
        <end position="634"/>
    </location>
</feature>
<feature type="disulfide bond" evidence="10">
    <location>
        <begin position="670"/>
        <end position="684"/>
    </location>
</feature>
<evidence type="ECO:0000313" key="16">
    <source>
        <dbReference type="Proteomes" id="UP000288716"/>
    </source>
</evidence>
<dbReference type="GO" id="GO:0045995">
    <property type="term" value="P:regulation of embryonic development"/>
    <property type="evidence" value="ECO:0007669"/>
    <property type="project" value="InterPro"/>
</dbReference>
<keyword evidence="9 10" id="KW-0424">Laminin EGF-like domain</keyword>
<dbReference type="EMBL" id="NCKV01002752">
    <property type="protein sequence ID" value="RWS26450.1"/>
    <property type="molecule type" value="Genomic_DNA"/>
</dbReference>
<keyword evidence="2" id="KW-0964">Secreted</keyword>
<dbReference type="Gene3D" id="2.10.25.10">
    <property type="entry name" value="Laminin"/>
    <property type="match status" value="7"/>
</dbReference>
<feature type="coiled-coil region" evidence="11">
    <location>
        <begin position="1187"/>
        <end position="1242"/>
    </location>
</feature>
<evidence type="ECO:0000256" key="10">
    <source>
        <dbReference type="PROSITE-ProRule" id="PRU00460"/>
    </source>
</evidence>
<proteinExistence type="predicted"/>
<feature type="disulfide bond" evidence="10">
    <location>
        <begin position="547"/>
        <end position="556"/>
    </location>
</feature>
<evidence type="ECO:0000259" key="13">
    <source>
        <dbReference type="PROSITE" id="PS50027"/>
    </source>
</evidence>
<dbReference type="Pfam" id="PF00053">
    <property type="entry name" value="EGF_laminin"/>
    <property type="match status" value="8"/>
</dbReference>
<dbReference type="Pfam" id="PF00054">
    <property type="entry name" value="Laminin_G_1"/>
    <property type="match status" value="2"/>
</dbReference>
<protein>
    <submittedName>
        <fullName evidence="15">Laminin subunit alpha-2-like protein</fullName>
    </submittedName>
</protein>
<dbReference type="PROSITE" id="PS01248">
    <property type="entry name" value="EGF_LAM_1"/>
    <property type="match status" value="3"/>
</dbReference>
<dbReference type="InterPro" id="IPR000034">
    <property type="entry name" value="Laminin_IV"/>
</dbReference>
<feature type="domain" description="Laminin EGF-like" evidence="13">
    <location>
        <begin position="524"/>
        <end position="574"/>
    </location>
</feature>
<dbReference type="SUPFAM" id="SSF49899">
    <property type="entry name" value="Concanavalin A-like lectins/glucanases"/>
    <property type="match status" value="3"/>
</dbReference>
<dbReference type="STRING" id="299467.A0A443SG09"/>
<keyword evidence="6" id="KW-0084">Basement membrane</keyword>
<dbReference type="Gene3D" id="2.60.120.200">
    <property type="match status" value="3"/>
</dbReference>
<feature type="disulfide bond" evidence="10">
    <location>
        <begin position="637"/>
        <end position="649"/>
    </location>
</feature>
<keyword evidence="4" id="KW-0732">Signal</keyword>
<keyword evidence="5" id="KW-0677">Repeat</keyword>
<feature type="disulfide bond" evidence="10">
    <location>
        <begin position="100"/>
        <end position="109"/>
    </location>
</feature>
<dbReference type="Pfam" id="PF02210">
    <property type="entry name" value="Laminin_G_2"/>
    <property type="match status" value="1"/>
</dbReference>
<keyword evidence="16" id="KW-1185">Reference proteome</keyword>
<dbReference type="SMART" id="SM00282">
    <property type="entry name" value="LamG"/>
    <property type="match status" value="3"/>
</dbReference>
<feature type="domain" description="Laminin EGF-like" evidence="13">
    <location>
        <begin position="637"/>
        <end position="686"/>
    </location>
</feature>
<comment type="caution">
    <text evidence="15">The sequence shown here is derived from an EMBL/GenBank/DDBJ whole genome shotgun (WGS) entry which is preliminary data.</text>
</comment>
<evidence type="ECO:0000256" key="2">
    <source>
        <dbReference type="ARBA" id="ARBA00022525"/>
    </source>
</evidence>
<evidence type="ECO:0000256" key="1">
    <source>
        <dbReference type="ARBA" id="ARBA00004302"/>
    </source>
</evidence>
<evidence type="ECO:0000313" key="15">
    <source>
        <dbReference type="EMBL" id="RWS26450.1"/>
    </source>
</evidence>
<feature type="domain" description="Laminin G" evidence="12">
    <location>
        <begin position="1630"/>
        <end position="1799"/>
    </location>
</feature>
<feature type="non-terminal residue" evidence="15">
    <location>
        <position position="1"/>
    </location>
</feature>
<accession>A0A443SG09</accession>
<dbReference type="PRINTS" id="PR00011">
    <property type="entry name" value="EGFLAMININ"/>
</dbReference>
<evidence type="ECO:0000256" key="7">
    <source>
        <dbReference type="ARBA" id="ARBA00023157"/>
    </source>
</evidence>
<feature type="domain" description="Laminin G" evidence="12">
    <location>
        <begin position="1450"/>
        <end position="1625"/>
    </location>
</feature>
<feature type="non-terminal residue" evidence="15">
    <location>
        <position position="1799"/>
    </location>
</feature>
<dbReference type="PANTHER" id="PTHR10574:SF406">
    <property type="entry name" value="LAMININ SUBUNIT ALPHA 5"/>
    <property type="match status" value="1"/>
</dbReference>
<evidence type="ECO:0000256" key="4">
    <source>
        <dbReference type="ARBA" id="ARBA00022729"/>
    </source>
</evidence>
<feature type="domain" description="Laminin G" evidence="12">
    <location>
        <begin position="1249"/>
        <end position="1439"/>
    </location>
</feature>
<dbReference type="Proteomes" id="UP000288716">
    <property type="component" value="Unassembled WGS sequence"/>
</dbReference>
<organism evidence="15 16">
    <name type="scientific">Leptotrombidium deliense</name>
    <dbReference type="NCBI Taxonomy" id="299467"/>
    <lineage>
        <taxon>Eukaryota</taxon>
        <taxon>Metazoa</taxon>
        <taxon>Ecdysozoa</taxon>
        <taxon>Arthropoda</taxon>
        <taxon>Chelicerata</taxon>
        <taxon>Arachnida</taxon>
        <taxon>Acari</taxon>
        <taxon>Acariformes</taxon>
        <taxon>Trombidiformes</taxon>
        <taxon>Prostigmata</taxon>
        <taxon>Anystina</taxon>
        <taxon>Parasitengona</taxon>
        <taxon>Trombiculoidea</taxon>
        <taxon>Trombiculidae</taxon>
        <taxon>Leptotrombidium</taxon>
    </lineage>
</organism>
<dbReference type="GO" id="GO:0009887">
    <property type="term" value="P:animal organ morphogenesis"/>
    <property type="evidence" value="ECO:0007669"/>
    <property type="project" value="TreeGrafter"/>
</dbReference>
<dbReference type="Pfam" id="PF06008">
    <property type="entry name" value="Laminin_I"/>
    <property type="match status" value="1"/>
</dbReference>
<feature type="domain" description="Laminin IV type A" evidence="14">
    <location>
        <begin position="194"/>
        <end position="380"/>
    </location>
</feature>
<feature type="domain" description="Laminin EGF-like" evidence="13">
    <location>
        <begin position="71"/>
        <end position="124"/>
    </location>
</feature>
<feature type="disulfide bond" evidence="10">
    <location>
        <begin position="639"/>
        <end position="656"/>
    </location>
</feature>
<dbReference type="PROSITE" id="PS51115">
    <property type="entry name" value="LAMININ_IVA"/>
    <property type="match status" value="1"/>
</dbReference>
<evidence type="ECO:0000256" key="11">
    <source>
        <dbReference type="SAM" id="Coils"/>
    </source>
</evidence>
<evidence type="ECO:0000256" key="6">
    <source>
        <dbReference type="ARBA" id="ARBA00022869"/>
    </source>
</evidence>
<comment type="subcellular location">
    <subcellularLocation>
        <location evidence="1">Secreted</location>
        <location evidence="1">Extracellular space</location>
        <location evidence="1">Extracellular matrix</location>
        <location evidence="1">Basement membrane</location>
    </subcellularLocation>
</comment>
<name>A0A443SG09_9ACAR</name>
<evidence type="ECO:0000256" key="9">
    <source>
        <dbReference type="ARBA" id="ARBA00023292"/>
    </source>
</evidence>
<dbReference type="GO" id="GO:0005102">
    <property type="term" value="F:signaling receptor binding"/>
    <property type="evidence" value="ECO:0007669"/>
    <property type="project" value="InterPro"/>
</dbReference>
<dbReference type="GO" id="GO:0009888">
    <property type="term" value="P:tissue development"/>
    <property type="evidence" value="ECO:0007669"/>
    <property type="project" value="TreeGrafter"/>
</dbReference>
<dbReference type="Pfam" id="PF00052">
    <property type="entry name" value="Laminin_B"/>
    <property type="match status" value="1"/>
</dbReference>
<feature type="disulfide bond" evidence="10">
    <location>
        <begin position="596"/>
        <end position="605"/>
    </location>
</feature>
<feature type="disulfide bond" evidence="10">
    <location>
        <begin position="575"/>
        <end position="587"/>
    </location>
</feature>
<dbReference type="PROSITE" id="PS50025">
    <property type="entry name" value="LAM_G_DOMAIN"/>
    <property type="match status" value="3"/>
</dbReference>
<dbReference type="InterPro" id="IPR001791">
    <property type="entry name" value="Laminin_G"/>
</dbReference>
<feature type="domain" description="Laminin EGF-like" evidence="13">
    <location>
        <begin position="575"/>
        <end position="636"/>
    </location>
</feature>
<dbReference type="SMART" id="SM00281">
    <property type="entry name" value="LamB"/>
    <property type="match status" value="1"/>
</dbReference>
<dbReference type="InterPro" id="IPR002049">
    <property type="entry name" value="LE_dom"/>
</dbReference>
<evidence type="ECO:0000256" key="3">
    <source>
        <dbReference type="ARBA" id="ARBA00022530"/>
    </source>
</evidence>
<gene>
    <name evidence="15" type="ORF">B4U80_00473</name>
</gene>
<evidence type="ECO:0000259" key="12">
    <source>
        <dbReference type="PROSITE" id="PS50025"/>
    </source>
</evidence>
<feature type="disulfide bond" evidence="10">
    <location>
        <begin position="577"/>
        <end position="594"/>
    </location>
</feature>
<dbReference type="InterPro" id="IPR009254">
    <property type="entry name" value="Laminin_aI"/>
</dbReference>
<evidence type="ECO:0000256" key="8">
    <source>
        <dbReference type="ARBA" id="ARBA00023180"/>
    </source>
</evidence>
<evidence type="ECO:0000256" key="5">
    <source>
        <dbReference type="ARBA" id="ARBA00022737"/>
    </source>
</evidence>
<dbReference type="GO" id="GO:0005604">
    <property type="term" value="C:basement membrane"/>
    <property type="evidence" value="ECO:0007669"/>
    <property type="project" value="UniProtKB-SubCell"/>
</dbReference>
<dbReference type="OrthoDB" id="8545473at2759"/>
<dbReference type="CDD" id="cd00055">
    <property type="entry name" value="EGF_Lam"/>
    <property type="match status" value="7"/>
</dbReference>
<feature type="domain" description="Laminin EGF-like" evidence="13">
    <location>
        <begin position="125"/>
        <end position="173"/>
    </location>
</feature>
<feature type="domain" description="Laminin EGF-like" evidence="13">
    <location>
        <begin position="414"/>
        <end position="463"/>
    </location>
</feature>
<feature type="disulfide bond" evidence="10">
    <location>
        <begin position="433"/>
        <end position="442"/>
    </location>
</feature>